<name>A0A0A1VVH3_MICAE</name>
<accession>A0A0A1VVH3</accession>
<comment type="caution">
    <text evidence="1">The sequence shown here is derived from an EMBL/GenBank/DDBJ whole genome shotgun (WGS) entry which is preliminary data.</text>
</comment>
<evidence type="ECO:0000313" key="1">
    <source>
        <dbReference type="EMBL" id="GAL93817.1"/>
    </source>
</evidence>
<dbReference type="AlphaFoldDB" id="A0A0A1VVH3"/>
<gene>
    <name evidence="1" type="ORF">N44_03569</name>
</gene>
<sequence>MKRQGKREGKNFEEKAYFISSERLSAKAFLKPIQGHWSIENQLNWVKDVTLKEDKPSRWGSFSR</sequence>
<dbReference type="Proteomes" id="UP000030321">
    <property type="component" value="Unassembled WGS sequence"/>
</dbReference>
<dbReference type="EMBL" id="BBPA01000049">
    <property type="protein sequence ID" value="GAL93817.1"/>
    <property type="molecule type" value="Genomic_DNA"/>
</dbReference>
<reference evidence="2" key="1">
    <citation type="journal article" date="2015" name="Genome">
        <title>Whole Genome Sequence of the Non-Microcystin-Producing Microcystis aeruginosa Strain NIES-44.</title>
        <authorList>
            <person name="Okano K."/>
            <person name="Miyata N."/>
            <person name="Ozaki Y."/>
        </authorList>
    </citation>
    <scope>NUCLEOTIDE SEQUENCE [LARGE SCALE GENOMIC DNA]</scope>
    <source>
        <strain evidence="2">NIES-44</strain>
    </source>
</reference>
<protein>
    <submittedName>
        <fullName evidence="1">Mobile element protein</fullName>
    </submittedName>
</protein>
<organism evidence="1 2">
    <name type="scientific">Microcystis aeruginosa NIES-44</name>
    <dbReference type="NCBI Taxonomy" id="449439"/>
    <lineage>
        <taxon>Bacteria</taxon>
        <taxon>Bacillati</taxon>
        <taxon>Cyanobacteriota</taxon>
        <taxon>Cyanophyceae</taxon>
        <taxon>Oscillatoriophycideae</taxon>
        <taxon>Chroococcales</taxon>
        <taxon>Microcystaceae</taxon>
        <taxon>Microcystis</taxon>
    </lineage>
</organism>
<evidence type="ECO:0000313" key="2">
    <source>
        <dbReference type="Proteomes" id="UP000030321"/>
    </source>
</evidence>
<proteinExistence type="predicted"/>